<evidence type="ECO:0000313" key="2">
    <source>
        <dbReference type="EMBL" id="KAF2877555.1"/>
    </source>
</evidence>
<evidence type="ECO:0000256" key="1">
    <source>
        <dbReference type="ARBA" id="ARBA00035112"/>
    </source>
</evidence>
<reference evidence="2 3" key="1">
    <citation type="submission" date="2020-01" db="EMBL/GenBank/DDBJ databases">
        <authorList>
            <consortium name="DOE Joint Genome Institute"/>
            <person name="Haridas S."/>
            <person name="Albert R."/>
            <person name="Binder M."/>
            <person name="Bloem J."/>
            <person name="Labutti K."/>
            <person name="Salamov A."/>
            <person name="Andreopoulos B."/>
            <person name="Baker S.E."/>
            <person name="Barry K."/>
            <person name="Bills G."/>
            <person name="Bluhm B.H."/>
            <person name="Cannon C."/>
            <person name="Castanera R."/>
            <person name="Culley D.E."/>
            <person name="Daum C."/>
            <person name="Ezra D."/>
            <person name="Gonzalez J.B."/>
            <person name="Henrissat B."/>
            <person name="Kuo A."/>
            <person name="Liang C."/>
            <person name="Lipzen A."/>
            <person name="Lutzoni F."/>
            <person name="Magnuson J."/>
            <person name="Mondo S."/>
            <person name="Nolan M."/>
            <person name="Ohm R."/>
            <person name="Pangilinan J."/>
            <person name="Park H.-J.H."/>
            <person name="Ramirez L."/>
            <person name="Alfaro M."/>
            <person name="Sun H."/>
            <person name="Tritt A."/>
            <person name="Yoshinaga Y."/>
            <person name="Zwiers L.-H.L."/>
            <person name="Turgeon B.G."/>
            <person name="Goodwin S.B."/>
            <person name="Spatafora J.W."/>
            <person name="Crous P.W."/>
            <person name="Grigoriev I.V."/>
        </authorList>
    </citation>
    <scope>NUCLEOTIDE SEQUENCE [LARGE SCALE GENOMIC DNA]</scope>
    <source>
        <strain evidence="2 3">CBS 611.86</strain>
    </source>
</reference>
<accession>A0A7C8MJ14</accession>
<comment type="similarity">
    <text evidence="1">Belongs to the ustYa family.</text>
</comment>
<sequence>MPFRTHTEYWNPNVSESVLDAAWDALDTNPMAIAISNDTARRAGLAPSMRFPWDGERSVYYVKGFHDLHCLKVLRKALVLQHNGENYASSFDHLLQCLDGLRQSVICTADDTPVPTTTPTHDAAGPFRLCRDWNKLVDWATRPDRHACHKFDDYRQATNELELFAHCPRDSPYFSVMHTYFEYHGHRDAYGVDSESKTEG</sequence>
<dbReference type="InterPro" id="IPR021765">
    <property type="entry name" value="UstYa-like"/>
</dbReference>
<protein>
    <submittedName>
        <fullName evidence="2">Uncharacterized protein</fullName>
    </submittedName>
</protein>
<organism evidence="2 3">
    <name type="scientific">Massariosphaeria phaeospora</name>
    <dbReference type="NCBI Taxonomy" id="100035"/>
    <lineage>
        <taxon>Eukaryota</taxon>
        <taxon>Fungi</taxon>
        <taxon>Dikarya</taxon>
        <taxon>Ascomycota</taxon>
        <taxon>Pezizomycotina</taxon>
        <taxon>Dothideomycetes</taxon>
        <taxon>Pleosporomycetidae</taxon>
        <taxon>Pleosporales</taxon>
        <taxon>Pleosporales incertae sedis</taxon>
        <taxon>Massariosphaeria</taxon>
    </lineage>
</organism>
<dbReference type="PANTHER" id="PTHR33365">
    <property type="entry name" value="YALI0B05434P"/>
    <property type="match status" value="1"/>
</dbReference>
<dbReference type="AlphaFoldDB" id="A0A7C8MJ14"/>
<dbReference type="OrthoDB" id="3687641at2759"/>
<dbReference type="Proteomes" id="UP000481861">
    <property type="component" value="Unassembled WGS sequence"/>
</dbReference>
<evidence type="ECO:0000313" key="3">
    <source>
        <dbReference type="Proteomes" id="UP000481861"/>
    </source>
</evidence>
<dbReference type="PANTHER" id="PTHR33365:SF6">
    <property type="entry name" value="OXIDASE USTYA"/>
    <property type="match status" value="1"/>
</dbReference>
<dbReference type="GO" id="GO:0043386">
    <property type="term" value="P:mycotoxin biosynthetic process"/>
    <property type="evidence" value="ECO:0007669"/>
    <property type="project" value="InterPro"/>
</dbReference>
<comment type="caution">
    <text evidence="2">The sequence shown here is derived from an EMBL/GenBank/DDBJ whole genome shotgun (WGS) entry which is preliminary data.</text>
</comment>
<gene>
    <name evidence="2" type="ORF">BDV95DRAFT_590119</name>
</gene>
<keyword evidence="3" id="KW-1185">Reference proteome</keyword>
<name>A0A7C8MJ14_9PLEO</name>
<proteinExistence type="inferred from homology"/>
<dbReference type="EMBL" id="JAADJZ010000002">
    <property type="protein sequence ID" value="KAF2877555.1"/>
    <property type="molecule type" value="Genomic_DNA"/>
</dbReference>
<dbReference type="Pfam" id="PF11807">
    <property type="entry name" value="UstYa"/>
    <property type="match status" value="1"/>
</dbReference>